<dbReference type="InterPro" id="IPR022385">
    <property type="entry name" value="Rhs_assc_core"/>
</dbReference>
<dbReference type="InterPro" id="IPR050708">
    <property type="entry name" value="T6SS_VgrG/RHS"/>
</dbReference>
<accession>A0AAU8MP87</accession>
<evidence type="ECO:0000313" key="1">
    <source>
        <dbReference type="EMBL" id="XCO73448.1"/>
    </source>
</evidence>
<dbReference type="AlphaFoldDB" id="A0AAU8MP87"/>
<dbReference type="PANTHER" id="PTHR32305">
    <property type="match status" value="1"/>
</dbReference>
<protein>
    <submittedName>
        <fullName evidence="1">RHS repeat-associated core domain-containing protein</fullName>
    </submittedName>
</protein>
<dbReference type="NCBIfam" id="TIGR03696">
    <property type="entry name" value="Rhs_assc_core"/>
    <property type="match status" value="1"/>
</dbReference>
<dbReference type="PANTHER" id="PTHR32305:SF15">
    <property type="entry name" value="PROTEIN RHSA-RELATED"/>
    <property type="match status" value="1"/>
</dbReference>
<dbReference type="PRINTS" id="PR00394">
    <property type="entry name" value="RHSPROTEIN"/>
</dbReference>
<sequence>MIDATRNVAIWSWNAKGEAFGNDTPNQDPDQDGTAFVFDLRFPGQRFDAATGLNYNYFRDYDAGSGRYVQSDPIGLMGG</sequence>
<dbReference type="EMBL" id="CP159925">
    <property type="protein sequence ID" value="XCO73448.1"/>
    <property type="molecule type" value="Genomic_DNA"/>
</dbReference>
<organism evidence="1">
    <name type="scientific">Lysobacter firmicutimachus</name>
    <dbReference type="NCBI Taxonomy" id="1792846"/>
    <lineage>
        <taxon>Bacteria</taxon>
        <taxon>Pseudomonadati</taxon>
        <taxon>Pseudomonadota</taxon>
        <taxon>Gammaproteobacteria</taxon>
        <taxon>Lysobacterales</taxon>
        <taxon>Lysobacteraceae</taxon>
        <taxon>Lysobacter</taxon>
    </lineage>
</organism>
<gene>
    <name evidence="1" type="ORF">ABU614_13690</name>
</gene>
<dbReference type="Gene3D" id="2.180.10.10">
    <property type="entry name" value="RHS repeat-associated core"/>
    <property type="match status" value="1"/>
</dbReference>
<reference evidence="1" key="1">
    <citation type="submission" date="2024-06" db="EMBL/GenBank/DDBJ databases">
        <authorList>
            <person name="Li S."/>
        </authorList>
    </citation>
    <scope>NUCLEOTIDE SEQUENCE</scope>
    <source>
        <strain evidence="1">SR10</strain>
    </source>
</reference>
<name>A0AAU8MP87_9GAMM</name>
<proteinExistence type="predicted"/>